<evidence type="ECO:0000313" key="2">
    <source>
        <dbReference type="Proteomes" id="UP001597197"/>
    </source>
</evidence>
<sequence>MDYFKLMSRFWQLNTQVHFTPSETTLYHFLLAECNRLGWKNPFGYTNGALCAGIGISEKTLISARTKLQQHGLLFFKSGHKNCPTVYQLTPHDELTTTLNNTASTFQPIVKPMEQSKSNSLENVRSSLHSTRVAIPQETRRPYERTMAEAWTGQTSQQLPGASPPTSLTEYNADQSPLVDKEAFAQILRTNNYGHVDIETYRQQMLDTARTRQVRRSLPAWSKWITTYLNNDNKRGALLLPQALSTPTSQGNLRAKANTHSYIL</sequence>
<gene>
    <name evidence="1" type="ORF">ACFSDX_17715</name>
</gene>
<name>A0ABW4QXX7_9BACT</name>
<evidence type="ECO:0008006" key="3">
    <source>
        <dbReference type="Google" id="ProtNLM"/>
    </source>
</evidence>
<comment type="caution">
    <text evidence="1">The sequence shown here is derived from an EMBL/GenBank/DDBJ whole genome shotgun (WGS) entry which is preliminary data.</text>
</comment>
<protein>
    <recommendedName>
        <fullName evidence="3">Helix-turn-helix domain-containing protein</fullName>
    </recommendedName>
</protein>
<dbReference type="RefSeq" id="WP_382315951.1">
    <property type="nucleotide sequence ID" value="NZ_JBHUFD010000006.1"/>
</dbReference>
<dbReference type="Proteomes" id="UP001597197">
    <property type="component" value="Unassembled WGS sequence"/>
</dbReference>
<evidence type="ECO:0000313" key="1">
    <source>
        <dbReference type="EMBL" id="MFD1874287.1"/>
    </source>
</evidence>
<reference evidence="2" key="1">
    <citation type="journal article" date="2019" name="Int. J. Syst. Evol. Microbiol.">
        <title>The Global Catalogue of Microorganisms (GCM) 10K type strain sequencing project: providing services to taxonomists for standard genome sequencing and annotation.</title>
        <authorList>
            <consortium name="The Broad Institute Genomics Platform"/>
            <consortium name="The Broad Institute Genome Sequencing Center for Infectious Disease"/>
            <person name="Wu L."/>
            <person name="Ma J."/>
        </authorList>
    </citation>
    <scope>NUCLEOTIDE SEQUENCE [LARGE SCALE GENOMIC DNA]</scope>
    <source>
        <strain evidence="2">CGMCC 1.15795</strain>
    </source>
</reference>
<dbReference type="EMBL" id="JBHUFD010000006">
    <property type="protein sequence ID" value="MFD1874287.1"/>
    <property type="molecule type" value="Genomic_DNA"/>
</dbReference>
<keyword evidence="2" id="KW-1185">Reference proteome</keyword>
<organism evidence="1 2">
    <name type="scientific">Hymenobacter bucti</name>
    <dbReference type="NCBI Taxonomy" id="1844114"/>
    <lineage>
        <taxon>Bacteria</taxon>
        <taxon>Pseudomonadati</taxon>
        <taxon>Bacteroidota</taxon>
        <taxon>Cytophagia</taxon>
        <taxon>Cytophagales</taxon>
        <taxon>Hymenobacteraceae</taxon>
        <taxon>Hymenobacter</taxon>
    </lineage>
</organism>
<accession>A0ABW4QXX7</accession>
<proteinExistence type="predicted"/>